<dbReference type="RefSeq" id="WP_136349833.1">
    <property type="nucleotide sequence ID" value="NZ_SSOC01000007.1"/>
</dbReference>
<dbReference type="InterPro" id="IPR018483">
    <property type="entry name" value="Carb_kinase_FGGY_CS"/>
</dbReference>
<dbReference type="CDD" id="cd07786">
    <property type="entry name" value="FGGY_EcGK_like"/>
    <property type="match status" value="1"/>
</dbReference>
<dbReference type="Proteomes" id="UP000308430">
    <property type="component" value="Unassembled WGS sequence"/>
</dbReference>
<dbReference type="EMBL" id="SSOC01000007">
    <property type="protein sequence ID" value="THF62413.1"/>
    <property type="molecule type" value="Genomic_DNA"/>
</dbReference>
<dbReference type="GO" id="GO:0006072">
    <property type="term" value="P:glycerol-3-phosphate metabolic process"/>
    <property type="evidence" value="ECO:0007669"/>
    <property type="project" value="InterPro"/>
</dbReference>
<feature type="binding site" evidence="9">
    <location>
        <position position="412"/>
    </location>
    <ligand>
        <name>ADP</name>
        <dbReference type="ChEBI" id="CHEBI:456216"/>
    </ligand>
</feature>
<feature type="binding site" evidence="9">
    <location>
        <position position="311"/>
    </location>
    <ligand>
        <name>ATP</name>
        <dbReference type="ChEBI" id="CHEBI:30616"/>
    </ligand>
</feature>
<feature type="binding site" evidence="9">
    <location>
        <position position="15"/>
    </location>
    <ligand>
        <name>ADP</name>
        <dbReference type="ChEBI" id="CHEBI:456216"/>
    </ligand>
</feature>
<dbReference type="InterPro" id="IPR043129">
    <property type="entry name" value="ATPase_NBD"/>
</dbReference>
<dbReference type="GO" id="GO:0005829">
    <property type="term" value="C:cytosol"/>
    <property type="evidence" value="ECO:0007669"/>
    <property type="project" value="UniProtKB-ARBA"/>
</dbReference>
<dbReference type="InterPro" id="IPR018484">
    <property type="entry name" value="FGGY_N"/>
</dbReference>
<dbReference type="PROSITE" id="PS00445">
    <property type="entry name" value="FGGY_KINASES_2"/>
    <property type="match status" value="1"/>
</dbReference>
<dbReference type="GO" id="GO:0019563">
    <property type="term" value="P:glycerol catabolic process"/>
    <property type="evidence" value="ECO:0007669"/>
    <property type="project" value="UniProtKB-UniRule"/>
</dbReference>
<keyword evidence="14" id="KW-1185">Reference proteome</keyword>
<evidence type="ECO:0000256" key="2">
    <source>
        <dbReference type="ARBA" id="ARBA00009156"/>
    </source>
</evidence>
<dbReference type="PROSITE" id="PS00933">
    <property type="entry name" value="FGGY_KINASES_1"/>
    <property type="match status" value="1"/>
</dbReference>
<feature type="binding site" evidence="9">
    <location>
        <position position="133"/>
    </location>
    <ligand>
        <name>sn-glycerol 3-phosphate</name>
        <dbReference type="ChEBI" id="CHEBI:57597"/>
    </ligand>
</feature>
<evidence type="ECO:0000313" key="14">
    <source>
        <dbReference type="Proteomes" id="UP000308430"/>
    </source>
</evidence>
<keyword evidence="5 9" id="KW-0418">Kinase</keyword>
<dbReference type="SUPFAM" id="SSF53067">
    <property type="entry name" value="Actin-like ATPase domain"/>
    <property type="match status" value="2"/>
</dbReference>
<evidence type="ECO:0000256" key="6">
    <source>
        <dbReference type="ARBA" id="ARBA00022798"/>
    </source>
</evidence>
<feature type="binding site" evidence="9">
    <location>
        <position position="11"/>
    </location>
    <ligand>
        <name>ADP</name>
        <dbReference type="ChEBI" id="CHEBI:456216"/>
    </ligand>
</feature>
<evidence type="ECO:0000256" key="5">
    <source>
        <dbReference type="ARBA" id="ARBA00022777"/>
    </source>
</evidence>
<keyword evidence="7 9" id="KW-0067">ATP-binding</keyword>
<dbReference type="GO" id="GO:0004370">
    <property type="term" value="F:glycerol kinase activity"/>
    <property type="evidence" value="ECO:0007669"/>
    <property type="project" value="UniProtKB-UniRule"/>
</dbReference>
<name>A0A4S4ARF5_9RHOO</name>
<dbReference type="InterPro" id="IPR000577">
    <property type="entry name" value="Carb_kinase_FGGY"/>
</dbReference>
<protein>
    <recommendedName>
        <fullName evidence="9">Glycerol kinase</fullName>
        <ecNumber evidence="9">2.7.1.30</ecNumber>
    </recommendedName>
    <alternativeName>
        <fullName evidence="9">ATP:glycerol 3-phosphotransferase</fullName>
    </alternativeName>
    <alternativeName>
        <fullName evidence="9">Glycerokinase</fullName>
        <shortName evidence="9">GK</shortName>
    </alternativeName>
</protein>
<evidence type="ECO:0000256" key="10">
    <source>
        <dbReference type="RuleBase" id="RU003733"/>
    </source>
</evidence>
<evidence type="ECO:0000256" key="8">
    <source>
        <dbReference type="ARBA" id="ARBA00052101"/>
    </source>
</evidence>
<evidence type="ECO:0000259" key="12">
    <source>
        <dbReference type="Pfam" id="PF02782"/>
    </source>
</evidence>
<dbReference type="PIRSF" id="PIRSF000538">
    <property type="entry name" value="GlpK"/>
    <property type="match status" value="1"/>
</dbReference>
<keyword evidence="6 9" id="KW-0319">Glycerol metabolism</keyword>
<evidence type="ECO:0000259" key="11">
    <source>
        <dbReference type="Pfam" id="PF00370"/>
    </source>
</evidence>
<feature type="binding site" evidence="9">
    <location>
        <position position="307"/>
    </location>
    <ligand>
        <name>ATP</name>
        <dbReference type="ChEBI" id="CHEBI:30616"/>
    </ligand>
</feature>
<dbReference type="NCBIfam" id="NF000756">
    <property type="entry name" value="PRK00047.1"/>
    <property type="match status" value="1"/>
</dbReference>
<evidence type="ECO:0000256" key="1">
    <source>
        <dbReference type="ARBA" id="ARBA00005190"/>
    </source>
</evidence>
<feature type="binding site" evidence="9">
    <location>
        <position position="81"/>
    </location>
    <ligand>
        <name>glycerol</name>
        <dbReference type="ChEBI" id="CHEBI:17754"/>
    </ligand>
</feature>
<evidence type="ECO:0000313" key="13">
    <source>
        <dbReference type="EMBL" id="THF62413.1"/>
    </source>
</evidence>
<feature type="binding site" evidence="9">
    <location>
        <position position="242"/>
    </location>
    <ligand>
        <name>sn-glycerol 3-phosphate</name>
        <dbReference type="ChEBI" id="CHEBI:57597"/>
    </ligand>
</feature>
<evidence type="ECO:0000256" key="4">
    <source>
        <dbReference type="ARBA" id="ARBA00022741"/>
    </source>
</evidence>
<feature type="binding site" evidence="9">
    <location>
        <position position="264"/>
    </location>
    <ligand>
        <name>ADP</name>
        <dbReference type="ChEBI" id="CHEBI:456216"/>
    </ligand>
</feature>
<feature type="binding site" evidence="9">
    <location>
        <position position="243"/>
    </location>
    <ligand>
        <name>glycerol</name>
        <dbReference type="ChEBI" id="CHEBI:17754"/>
    </ligand>
</feature>
<comment type="similarity">
    <text evidence="2 9 10">Belongs to the FGGY kinase family.</text>
</comment>
<comment type="catalytic activity">
    <reaction evidence="8 9">
        <text>glycerol + ATP = sn-glycerol 3-phosphate + ADP + H(+)</text>
        <dbReference type="Rhea" id="RHEA:21644"/>
        <dbReference type="ChEBI" id="CHEBI:15378"/>
        <dbReference type="ChEBI" id="CHEBI:17754"/>
        <dbReference type="ChEBI" id="CHEBI:30616"/>
        <dbReference type="ChEBI" id="CHEBI:57597"/>
        <dbReference type="ChEBI" id="CHEBI:456216"/>
        <dbReference type="EC" id="2.7.1.30"/>
    </reaction>
</comment>
<feature type="binding site" evidence="9">
    <location>
        <position position="242"/>
    </location>
    <ligand>
        <name>glycerol</name>
        <dbReference type="ChEBI" id="CHEBI:17754"/>
    </ligand>
</feature>
<dbReference type="FunFam" id="3.30.420.40:FF:000007">
    <property type="entry name" value="Glycerol kinase"/>
    <property type="match status" value="1"/>
</dbReference>
<keyword evidence="4 9" id="KW-0547">Nucleotide-binding</keyword>
<dbReference type="InterPro" id="IPR005999">
    <property type="entry name" value="Glycerol_kin"/>
</dbReference>
<evidence type="ECO:0000256" key="3">
    <source>
        <dbReference type="ARBA" id="ARBA00022679"/>
    </source>
</evidence>
<keyword evidence="3 9" id="KW-0808">Transferase</keyword>
<feature type="binding site" evidence="9">
    <location>
        <position position="307"/>
    </location>
    <ligand>
        <name>ADP</name>
        <dbReference type="ChEBI" id="CHEBI:456216"/>
    </ligand>
</feature>
<organism evidence="13 14">
    <name type="scientific">Pseudothauera nasutitermitis</name>
    <dbReference type="NCBI Taxonomy" id="2565930"/>
    <lineage>
        <taxon>Bacteria</taxon>
        <taxon>Pseudomonadati</taxon>
        <taxon>Pseudomonadota</taxon>
        <taxon>Betaproteobacteria</taxon>
        <taxon>Rhodocyclales</taxon>
        <taxon>Zoogloeaceae</taxon>
        <taxon>Pseudothauera</taxon>
    </lineage>
</organism>
<comment type="pathway">
    <text evidence="1 9">Polyol metabolism; glycerol degradation via glycerol kinase pathway; sn-glycerol 3-phosphate from glycerol: step 1/1.</text>
</comment>
<dbReference type="NCBIfam" id="TIGR01311">
    <property type="entry name" value="glycerol_kin"/>
    <property type="match status" value="1"/>
</dbReference>
<dbReference type="Pfam" id="PF00370">
    <property type="entry name" value="FGGY_N"/>
    <property type="match status" value="1"/>
</dbReference>
<dbReference type="Pfam" id="PF02782">
    <property type="entry name" value="FGGY_C"/>
    <property type="match status" value="1"/>
</dbReference>
<dbReference type="EC" id="2.7.1.30" evidence="9"/>
<comment type="activity regulation">
    <text evidence="9">Inhibited by fructose 1,6-bisphosphate (FBP).</text>
</comment>
<evidence type="ECO:0000256" key="9">
    <source>
        <dbReference type="HAMAP-Rule" id="MF_00186"/>
    </source>
</evidence>
<proteinExistence type="inferred from homology"/>
<feature type="binding site" evidence="9">
    <location>
        <position position="408"/>
    </location>
    <ligand>
        <name>ADP</name>
        <dbReference type="ChEBI" id="CHEBI:456216"/>
    </ligand>
</feature>
<dbReference type="InterPro" id="IPR018485">
    <property type="entry name" value="FGGY_C"/>
</dbReference>
<feature type="binding site" evidence="9">
    <location>
        <position position="11"/>
    </location>
    <ligand>
        <name>sn-glycerol 3-phosphate</name>
        <dbReference type="ChEBI" id="CHEBI:57597"/>
    </ligand>
</feature>
<accession>A0A4S4ARF5</accession>
<feature type="domain" description="Carbohydrate kinase FGGY N-terminal" evidence="11">
    <location>
        <begin position="3"/>
        <end position="249"/>
    </location>
</feature>
<dbReference type="AlphaFoldDB" id="A0A4S4ARF5"/>
<feature type="binding site" evidence="9">
    <location>
        <position position="12"/>
    </location>
    <ligand>
        <name>ATP</name>
        <dbReference type="ChEBI" id="CHEBI:30616"/>
    </ligand>
</feature>
<feature type="binding site" evidence="9">
    <location>
        <position position="11"/>
    </location>
    <ligand>
        <name>ATP</name>
        <dbReference type="ChEBI" id="CHEBI:30616"/>
    </ligand>
</feature>
<feature type="binding site" evidence="9">
    <location>
        <position position="81"/>
    </location>
    <ligand>
        <name>sn-glycerol 3-phosphate</name>
        <dbReference type="ChEBI" id="CHEBI:57597"/>
    </ligand>
</feature>
<feature type="binding site" evidence="9">
    <location>
        <position position="82"/>
    </location>
    <ligand>
        <name>glycerol</name>
        <dbReference type="ChEBI" id="CHEBI:17754"/>
    </ligand>
</feature>
<dbReference type="HAMAP" id="MF_00186">
    <property type="entry name" value="Glycerol_kin"/>
    <property type="match status" value="1"/>
</dbReference>
<sequence length="499" mass="52911">MAYLLALDQGTTSSRAVVFDADGKVCGVAQREFTQHYPRPGWVEHDAREILDTQLLCAREALALAGVAAGQLAALGIANQRETTILWERASGRALGPAIVWQDRRTAAECERLRAEGLAEVVRAKTGLELDPYFSATKLAWLLDHIPGARLRAEAGELAFGTVDSWLVWHLSGGRLHVTDPGNASRTLLYNLRDGVWDAELCAALRIPPALLPRVVDSIGVCGESDPAVLGAAVPIAGIGGDQQAATFGQACFAPGMAKNTYGTGCFLLMNTGERPVPSRHRLLSTVGWRGRGLSAYALEGSIFMGGAIVQWLRDGLGLIRSSAEVEALAASVPDSAGVVLVPAFTGLGAPWWDSWARGTLFGLTRGSGAAHIARAALEAIALQTVDLVDAMRADGAAELVELRVDGGAAANDLLMQIQADLLGVPVVRPRLLETTALGAAYLAGLGVGVWSGTDELAARWHAERRFEPNLGDAARSALRARWARAVERTRGWAAEDEA</sequence>
<dbReference type="UniPathway" id="UPA00618">
    <property type="reaction ID" value="UER00672"/>
</dbReference>
<dbReference type="PANTHER" id="PTHR10196:SF69">
    <property type="entry name" value="GLYCEROL KINASE"/>
    <property type="match status" value="1"/>
</dbReference>
<feature type="binding site" evidence="9">
    <location>
        <position position="408"/>
    </location>
    <ligand>
        <name>ATP</name>
        <dbReference type="ChEBI" id="CHEBI:30616"/>
    </ligand>
</feature>
<comment type="caution">
    <text evidence="13">The sequence shown here is derived from an EMBL/GenBank/DDBJ whole genome shotgun (WGS) entry which is preliminary data.</text>
</comment>
<evidence type="ECO:0000256" key="7">
    <source>
        <dbReference type="ARBA" id="ARBA00022840"/>
    </source>
</evidence>
<reference evidence="13 14" key="1">
    <citation type="submission" date="2019-04" db="EMBL/GenBank/DDBJ databases">
        <title>Azoarcus nasutitermitis sp. nov. isolated from termite nest.</title>
        <authorList>
            <person name="Lin S.-Y."/>
            <person name="Hameed A."/>
            <person name="Hsu Y.-H."/>
            <person name="Young C.-C."/>
        </authorList>
    </citation>
    <scope>NUCLEOTIDE SEQUENCE [LARGE SCALE GENOMIC DNA]</scope>
    <source>
        <strain evidence="13 14">CC-YHH838</strain>
    </source>
</reference>
<feature type="binding site" evidence="9">
    <location>
        <position position="133"/>
    </location>
    <ligand>
        <name>glycerol</name>
        <dbReference type="ChEBI" id="CHEBI:17754"/>
    </ligand>
</feature>
<feature type="domain" description="Carbohydrate kinase FGGY C-terminal" evidence="12">
    <location>
        <begin position="259"/>
        <end position="446"/>
    </location>
</feature>
<dbReference type="OrthoDB" id="9805576at2"/>
<dbReference type="GO" id="GO:0005524">
    <property type="term" value="F:ATP binding"/>
    <property type="evidence" value="ECO:0007669"/>
    <property type="project" value="UniProtKB-UniRule"/>
</dbReference>
<gene>
    <name evidence="9 13" type="primary">glpK</name>
    <name evidence="13" type="ORF">E6C76_19060</name>
</gene>
<dbReference type="FunFam" id="3.30.420.40:FF:000008">
    <property type="entry name" value="Glycerol kinase"/>
    <property type="match status" value="1"/>
</dbReference>
<feature type="binding site" evidence="9">
    <location>
        <position position="82"/>
    </location>
    <ligand>
        <name>sn-glycerol 3-phosphate</name>
        <dbReference type="ChEBI" id="CHEBI:57597"/>
    </ligand>
</feature>
<dbReference type="PANTHER" id="PTHR10196">
    <property type="entry name" value="SUGAR KINASE"/>
    <property type="match status" value="1"/>
</dbReference>
<feature type="binding site" evidence="9">
    <location>
        <position position="13"/>
    </location>
    <ligand>
        <name>ATP</name>
        <dbReference type="ChEBI" id="CHEBI:30616"/>
    </ligand>
</feature>
<dbReference type="Gene3D" id="3.30.420.40">
    <property type="match status" value="2"/>
</dbReference>
<comment type="function">
    <text evidence="9">Key enzyme in the regulation of glycerol uptake and metabolism. Catalyzes the phosphorylation of glycerol to yield sn-glycerol 3-phosphate.</text>
</comment>
<feature type="binding site" evidence="9">
    <location>
        <position position="264"/>
    </location>
    <ligand>
        <name>ATP</name>
        <dbReference type="ChEBI" id="CHEBI:30616"/>
    </ligand>
</feature>